<proteinExistence type="inferred from homology"/>
<reference evidence="6 7" key="1">
    <citation type="submission" date="2019-06" db="EMBL/GenBank/DDBJ databases">
        <title>Draft genome sequence of Methanolobus vulcani B1d.</title>
        <authorList>
            <person name="Creighbaum A.J."/>
            <person name="Ticak T."/>
            <person name="Hariraju D."/>
            <person name="Arivett B.A."/>
            <person name="Ferguson D.J.Jr."/>
        </authorList>
    </citation>
    <scope>NUCLEOTIDE SEQUENCE [LARGE SCALE GENOMIC DNA]</scope>
    <source>
        <strain evidence="6 7">B1d</strain>
    </source>
</reference>
<dbReference type="OrthoDB" id="14924at2157"/>
<dbReference type="GO" id="GO:0008270">
    <property type="term" value="F:zinc ion binding"/>
    <property type="evidence" value="ECO:0007669"/>
    <property type="project" value="UniProtKB-KW"/>
</dbReference>
<evidence type="ECO:0000256" key="2">
    <source>
        <dbReference type="ARBA" id="ARBA00022723"/>
    </source>
</evidence>
<dbReference type="EMBL" id="VIAQ01000012">
    <property type="protein sequence ID" value="TQD26264.1"/>
    <property type="molecule type" value="Genomic_DNA"/>
</dbReference>
<keyword evidence="2" id="KW-0479">Metal-binding</keyword>
<dbReference type="Proteomes" id="UP000319335">
    <property type="component" value="Unassembled WGS sequence"/>
</dbReference>
<dbReference type="PANTHER" id="PTHR10876:SF0">
    <property type="entry name" value="ZINC FINGER PROTEIN ZPR1"/>
    <property type="match status" value="1"/>
</dbReference>
<name>A0A7Z8KP51_9EURY</name>
<dbReference type="AlphaFoldDB" id="A0A7Z8KP51"/>
<keyword evidence="3" id="KW-0863">Zinc-finger</keyword>
<sequence>MLSENDSCQKFVTRTSCPLCREELIISWQSDEIPYFGEVMYITASCSCSFRFADTLILTQKEPMRYELLVEGLEDLNSRVVRSTSGTIRIPELGIDVEPGSISESYITNIEGILDRILNVVITATKWCEDDEEKRLRGLEVQEVLKGAIEGQRSITVVIEDPFGNSAIISEKVKSSVLAPEEAGCLKTGMIVFDTNSSEMELDASDSEHSLTD</sequence>
<dbReference type="PANTHER" id="PTHR10876">
    <property type="entry name" value="ZINC FINGER PROTEIN ZPR1"/>
    <property type="match status" value="1"/>
</dbReference>
<dbReference type="NCBIfam" id="TIGR00310">
    <property type="entry name" value="ZPR1_znf"/>
    <property type="match status" value="1"/>
</dbReference>
<evidence type="ECO:0000256" key="3">
    <source>
        <dbReference type="ARBA" id="ARBA00022771"/>
    </source>
</evidence>
<evidence type="ECO:0000313" key="6">
    <source>
        <dbReference type="EMBL" id="TQD26264.1"/>
    </source>
</evidence>
<protein>
    <submittedName>
        <fullName evidence="6">ZPR1 zinc finger domain-containing protein</fullName>
    </submittedName>
</protein>
<feature type="domain" description="Zinc finger ZPR1-type" evidence="5">
    <location>
        <begin position="15"/>
        <end position="170"/>
    </location>
</feature>
<dbReference type="InterPro" id="IPR042451">
    <property type="entry name" value="ZPR1_A/B_dom"/>
</dbReference>
<evidence type="ECO:0000313" key="7">
    <source>
        <dbReference type="Proteomes" id="UP000319335"/>
    </source>
</evidence>
<evidence type="ECO:0000256" key="1">
    <source>
        <dbReference type="ARBA" id="ARBA00008354"/>
    </source>
</evidence>
<evidence type="ECO:0000256" key="4">
    <source>
        <dbReference type="ARBA" id="ARBA00022833"/>
    </source>
</evidence>
<dbReference type="Pfam" id="PF22794">
    <property type="entry name" value="jr-ZPR1"/>
    <property type="match status" value="1"/>
</dbReference>
<dbReference type="InterPro" id="IPR040141">
    <property type="entry name" value="ZPR1"/>
</dbReference>
<organism evidence="6 7">
    <name type="scientific">Methanolobus vulcani</name>
    <dbReference type="NCBI Taxonomy" id="38026"/>
    <lineage>
        <taxon>Archaea</taxon>
        <taxon>Methanobacteriati</taxon>
        <taxon>Methanobacteriota</taxon>
        <taxon>Stenosarchaea group</taxon>
        <taxon>Methanomicrobia</taxon>
        <taxon>Methanosarcinales</taxon>
        <taxon>Methanosarcinaceae</taxon>
        <taxon>Methanolobus</taxon>
    </lineage>
</organism>
<comment type="caution">
    <text evidence="6">The sequence shown here is derived from an EMBL/GenBank/DDBJ whole genome shotgun (WGS) entry which is preliminary data.</text>
</comment>
<accession>A0A7Z8KP51</accession>
<dbReference type="Gene3D" id="2.60.120.1040">
    <property type="entry name" value="ZPR1, A/B domain"/>
    <property type="match status" value="1"/>
</dbReference>
<dbReference type="InterPro" id="IPR004457">
    <property type="entry name" value="Znf_ZPR1"/>
</dbReference>
<dbReference type="SMART" id="SM00709">
    <property type="entry name" value="Zpr1"/>
    <property type="match status" value="1"/>
</dbReference>
<dbReference type="FunFam" id="2.60.120.1040:FF:000008">
    <property type="entry name" value="Zn finger containing protein"/>
    <property type="match status" value="1"/>
</dbReference>
<dbReference type="InterPro" id="IPR004470">
    <property type="entry name" value="ZPR1-like_arc"/>
</dbReference>
<dbReference type="InterPro" id="IPR056180">
    <property type="entry name" value="ZPR1_jr_dom"/>
</dbReference>
<gene>
    <name evidence="6" type="ORF">FKV42_05800</name>
</gene>
<dbReference type="NCBIfam" id="TIGR00340">
    <property type="entry name" value="zpr1_rel"/>
    <property type="match status" value="1"/>
</dbReference>
<evidence type="ECO:0000259" key="5">
    <source>
        <dbReference type="SMART" id="SM00709"/>
    </source>
</evidence>
<comment type="similarity">
    <text evidence="1">Belongs to the ZPR1 family.</text>
</comment>
<keyword evidence="4" id="KW-0862">Zinc</keyword>
<keyword evidence="7" id="KW-1185">Reference proteome</keyword>